<dbReference type="RefSeq" id="WP_027692314.1">
    <property type="nucleotide sequence ID" value="NZ_CP010848.1"/>
</dbReference>
<dbReference type="GO" id="GO:0030570">
    <property type="term" value="F:pectate lyase activity"/>
    <property type="evidence" value="ECO:0007669"/>
    <property type="project" value="InterPro"/>
</dbReference>
<dbReference type="InterPro" id="IPR012334">
    <property type="entry name" value="Pectin_lyas_fold"/>
</dbReference>
<keyword evidence="1 2" id="KW-0456">Lyase</keyword>
<name>A0A0C5BIP3_9MICO</name>
<organism evidence="5 7">
    <name type="scientific">Rathayibacter toxicus</name>
    <dbReference type="NCBI Taxonomy" id="145458"/>
    <lineage>
        <taxon>Bacteria</taxon>
        <taxon>Bacillati</taxon>
        <taxon>Actinomycetota</taxon>
        <taxon>Actinomycetes</taxon>
        <taxon>Micrococcales</taxon>
        <taxon>Microbacteriaceae</taxon>
        <taxon>Rathayibacter</taxon>
    </lineage>
</organism>
<dbReference type="PANTHER" id="PTHR31683:SF18">
    <property type="entry name" value="PECTATE LYASE 21-RELATED"/>
    <property type="match status" value="1"/>
</dbReference>
<dbReference type="OrthoDB" id="9804661at2"/>
<dbReference type="KEGG" id="rtx:TI83_10040"/>
<dbReference type="Proteomes" id="UP000052979">
    <property type="component" value="Unassembled WGS sequence"/>
</dbReference>
<evidence type="ECO:0000313" key="7">
    <source>
        <dbReference type="Proteomes" id="UP000052979"/>
    </source>
</evidence>
<dbReference type="GeneID" id="93666345"/>
<sequence>MNPVLRSIALLALFVLVGAINFTSREFPATAVPHAPSSQEVRSNKTTDEITGATTLPTISEDSPRTEANSVDTLANAVAQHAHHIVITKSLYGGPVPIQITLRDPKGSNTVIEGVNGTTKLINIQIRIIDNSYSGAIHDLIVRNLTLHGNISDLTNLSGSHTVAPGTGPNYEAVSIRGARNVLIDHITAYDTTDDLMSVTSQADQVTISNCTLFYSRSFADINPSIRWNWGFGPQPLAEERLGILVGKGRSDGYLYTNKLHVTLSHNHIGPLVRGRPLLRGNVHVVGNTFDNTQPHSGQYATIEVGSGGYVLVEKNTFDYSHNPIVIHLDSPNDPYALYVQNNNKFISTTGTIRIG</sequence>
<dbReference type="PATRIC" id="fig|145458.7.peg.2275"/>
<feature type="domain" description="Pectate lyase" evidence="4">
    <location>
        <begin position="61"/>
        <end position="324"/>
    </location>
</feature>
<accession>A0A0C5BIP3</accession>
<dbReference type="EMBL" id="PSWU01000013">
    <property type="protein sequence ID" value="PPI13981.1"/>
    <property type="molecule type" value="Genomic_DNA"/>
</dbReference>
<dbReference type="InterPro" id="IPR019793">
    <property type="entry name" value="Peroxidases_heam-ligand_BS"/>
</dbReference>
<comment type="similarity">
    <text evidence="2">Belongs to the polysaccharide lyase 1 family.</text>
</comment>
<evidence type="ECO:0000256" key="1">
    <source>
        <dbReference type="ARBA" id="ARBA00023239"/>
    </source>
</evidence>
<dbReference type="EMBL" id="LBFI01000049">
    <property type="protein sequence ID" value="KKM44914.1"/>
    <property type="molecule type" value="Genomic_DNA"/>
</dbReference>
<dbReference type="InterPro" id="IPR045032">
    <property type="entry name" value="PEL"/>
</dbReference>
<comment type="caution">
    <text evidence="5">The sequence shown here is derived from an EMBL/GenBank/DDBJ whole genome shotgun (WGS) entry which is preliminary data.</text>
</comment>
<dbReference type="Gene3D" id="2.160.20.10">
    <property type="entry name" value="Single-stranded right-handed beta-helix, Pectin lyase-like"/>
    <property type="match status" value="1"/>
</dbReference>
<feature type="region of interest" description="Disordered" evidence="3">
    <location>
        <begin position="32"/>
        <end position="66"/>
    </location>
</feature>
<dbReference type="SMART" id="SM00656">
    <property type="entry name" value="Amb_all"/>
    <property type="match status" value="1"/>
</dbReference>
<reference evidence="5 7" key="1">
    <citation type="submission" date="2015-04" db="EMBL/GenBank/DDBJ databases">
        <title>Draft genome sequence of Rathayibacter toxicus strain FH-142 (AKA 70134 or CS 32), a Western Australian isolate.</title>
        <authorList>
            <consortium name="Consortium for Microbial Forensics and Genomics (microFORGE)"/>
            <person name="Knight B.M."/>
            <person name="Roberts D.P."/>
            <person name="Lin D."/>
            <person name="Hari K."/>
            <person name="Fletcher J."/>
            <person name="Melcher U."/>
            <person name="Blagden T."/>
            <person name="Luster D.G."/>
            <person name="Sechler A.J."/>
            <person name="Schneider W.L."/>
            <person name="Winegar R.A."/>
        </authorList>
    </citation>
    <scope>NUCLEOTIDE SEQUENCE [LARGE SCALE GENOMIC DNA]</scope>
    <source>
        <strain evidence="5 7">FH142</strain>
    </source>
</reference>
<dbReference type="Pfam" id="PF00544">
    <property type="entry name" value="Pectate_lyase_4"/>
    <property type="match status" value="1"/>
</dbReference>
<dbReference type="InterPro" id="IPR011050">
    <property type="entry name" value="Pectin_lyase_fold/virulence"/>
</dbReference>
<evidence type="ECO:0000313" key="6">
    <source>
        <dbReference type="EMBL" id="PPI13981.1"/>
    </source>
</evidence>
<dbReference type="AlphaFoldDB" id="A0A0C5BIP3"/>
<evidence type="ECO:0000313" key="5">
    <source>
        <dbReference type="EMBL" id="KKM44914.1"/>
    </source>
</evidence>
<comment type="subcellular location">
    <subcellularLocation>
        <location evidence="2">Secreted</location>
    </subcellularLocation>
</comment>
<protein>
    <recommendedName>
        <fullName evidence="4">Pectate lyase domain-containing protein</fullName>
    </recommendedName>
</protein>
<evidence type="ECO:0000313" key="8">
    <source>
        <dbReference type="Proteomes" id="UP000237966"/>
    </source>
</evidence>
<dbReference type="PROSITE" id="PS00435">
    <property type="entry name" value="PEROXIDASE_1"/>
    <property type="match status" value="1"/>
</dbReference>
<keyword evidence="2" id="KW-0119">Carbohydrate metabolism</keyword>
<evidence type="ECO:0000259" key="4">
    <source>
        <dbReference type="SMART" id="SM00656"/>
    </source>
</evidence>
<keyword evidence="7" id="KW-1185">Reference proteome</keyword>
<evidence type="ECO:0000256" key="2">
    <source>
        <dbReference type="RuleBase" id="RU361173"/>
    </source>
</evidence>
<gene>
    <name evidence="6" type="ORF">C5C51_09840</name>
    <name evidence="5" type="ORF">VT73_07190</name>
</gene>
<keyword evidence="2" id="KW-0624">Polysaccharide degradation</keyword>
<proteinExistence type="inferred from homology"/>
<dbReference type="InterPro" id="IPR002022">
    <property type="entry name" value="Pec_lyase"/>
</dbReference>
<evidence type="ECO:0000256" key="3">
    <source>
        <dbReference type="SAM" id="MobiDB-lite"/>
    </source>
</evidence>
<dbReference type="KEGG" id="rtc:APU90_07025"/>
<dbReference type="Proteomes" id="UP000237966">
    <property type="component" value="Unassembled WGS sequence"/>
</dbReference>
<reference evidence="6 8" key="2">
    <citation type="submission" date="2018-02" db="EMBL/GenBank/DDBJ databases">
        <title>Bacteriophage NCPPB3778 and a type I-E CRISPR drive the evolution of the US Biological Select Agent, Rathayibacter toxicus.</title>
        <authorList>
            <person name="Davis E.W.II."/>
            <person name="Tabima J.F."/>
            <person name="Weisberg A.J."/>
            <person name="Lopes L.D."/>
            <person name="Wiseman M.S."/>
            <person name="Wiseman M.S."/>
            <person name="Pupko T."/>
            <person name="Belcher M.S."/>
            <person name="Sechler A.J."/>
            <person name="Tancos M.A."/>
            <person name="Schroeder B.K."/>
            <person name="Murray T.D."/>
            <person name="Luster D.G."/>
            <person name="Schneider W.L."/>
            <person name="Rogers E."/>
            <person name="Andreote F.D."/>
            <person name="Grunwald N.J."/>
            <person name="Putnam M.L."/>
            <person name="Chang J.H."/>
        </authorList>
    </citation>
    <scope>NUCLEOTIDE SEQUENCE [LARGE SCALE GENOMIC DNA]</scope>
    <source>
        <strain evidence="6 8">FH99</strain>
    </source>
</reference>
<dbReference type="PANTHER" id="PTHR31683">
    <property type="entry name" value="PECTATE LYASE 18-RELATED"/>
    <property type="match status" value="1"/>
</dbReference>
<keyword evidence="2" id="KW-0964">Secreted</keyword>
<feature type="compositionally biased region" description="Polar residues" evidence="3">
    <location>
        <begin position="52"/>
        <end position="66"/>
    </location>
</feature>
<dbReference type="SUPFAM" id="SSF51126">
    <property type="entry name" value="Pectin lyase-like"/>
    <property type="match status" value="1"/>
</dbReference>